<evidence type="ECO:0000256" key="11">
    <source>
        <dbReference type="SAM" id="MobiDB-lite"/>
    </source>
</evidence>
<keyword evidence="7 10" id="KW-0418">Kinase</keyword>
<keyword evidence="8 10" id="KW-0067">ATP-binding</keyword>
<feature type="compositionally biased region" description="Gly residues" evidence="11">
    <location>
        <begin position="1"/>
        <end position="12"/>
    </location>
</feature>
<protein>
    <recommendedName>
        <fullName evidence="3 10">Thymidylate kinase</fullName>
        <ecNumber evidence="2 10">2.7.4.9</ecNumber>
    </recommendedName>
    <alternativeName>
        <fullName evidence="10">dTMP kinase</fullName>
    </alternativeName>
</protein>
<dbReference type="GO" id="GO:0006227">
    <property type="term" value="P:dUDP biosynthetic process"/>
    <property type="evidence" value="ECO:0007669"/>
    <property type="project" value="TreeGrafter"/>
</dbReference>
<organism evidence="13 14">
    <name type="scientific">Actinomadura physcomitrii</name>
    <dbReference type="NCBI Taxonomy" id="2650748"/>
    <lineage>
        <taxon>Bacteria</taxon>
        <taxon>Bacillati</taxon>
        <taxon>Actinomycetota</taxon>
        <taxon>Actinomycetes</taxon>
        <taxon>Streptosporangiales</taxon>
        <taxon>Thermomonosporaceae</taxon>
        <taxon>Actinomadura</taxon>
    </lineage>
</organism>
<evidence type="ECO:0000256" key="8">
    <source>
        <dbReference type="ARBA" id="ARBA00022840"/>
    </source>
</evidence>
<dbReference type="GO" id="GO:0006235">
    <property type="term" value="P:dTTP biosynthetic process"/>
    <property type="evidence" value="ECO:0007669"/>
    <property type="project" value="UniProtKB-UniRule"/>
</dbReference>
<evidence type="ECO:0000256" key="3">
    <source>
        <dbReference type="ARBA" id="ARBA00017144"/>
    </source>
</evidence>
<dbReference type="GO" id="GO:0006233">
    <property type="term" value="P:dTDP biosynthetic process"/>
    <property type="evidence" value="ECO:0007669"/>
    <property type="project" value="InterPro"/>
</dbReference>
<comment type="caution">
    <text evidence="13">The sequence shown here is derived from an EMBL/GenBank/DDBJ whole genome shotgun (WGS) entry which is preliminary data.</text>
</comment>
<evidence type="ECO:0000256" key="7">
    <source>
        <dbReference type="ARBA" id="ARBA00022777"/>
    </source>
</evidence>
<dbReference type="EC" id="2.7.4.9" evidence="2 10"/>
<dbReference type="SUPFAM" id="SSF52540">
    <property type="entry name" value="P-loop containing nucleoside triphosphate hydrolases"/>
    <property type="match status" value="1"/>
</dbReference>
<evidence type="ECO:0000256" key="10">
    <source>
        <dbReference type="HAMAP-Rule" id="MF_00165"/>
    </source>
</evidence>
<dbReference type="PANTHER" id="PTHR10344:SF4">
    <property type="entry name" value="UMP-CMP KINASE 2, MITOCHONDRIAL"/>
    <property type="match status" value="1"/>
</dbReference>
<keyword evidence="14" id="KW-1185">Reference proteome</keyword>
<comment type="caution">
    <text evidence="10">Lacks conserved residue(s) required for the propagation of feature annotation.</text>
</comment>
<comment type="function">
    <text evidence="10">Phosphorylation of dTMP to form dTDP in both de novo and salvage pathways of dTTP synthesis.</text>
</comment>
<reference evidence="13" key="1">
    <citation type="submission" date="2019-12" db="EMBL/GenBank/DDBJ databases">
        <title>Actinomadura physcomitrii sp. nov., a novel actinomycete isolated from moss [Physcomitrium sphaericum (Ludw) Fuernr].</title>
        <authorList>
            <person name="Zhuang X."/>
        </authorList>
    </citation>
    <scope>NUCLEOTIDE SEQUENCE [LARGE SCALE GENOMIC DNA]</scope>
    <source>
        <strain evidence="13">LD22</strain>
    </source>
</reference>
<dbReference type="CDD" id="cd01672">
    <property type="entry name" value="TMPK"/>
    <property type="match status" value="1"/>
</dbReference>
<keyword evidence="6 10" id="KW-0547">Nucleotide-binding</keyword>
<dbReference type="GO" id="GO:0005524">
    <property type="term" value="F:ATP binding"/>
    <property type="evidence" value="ECO:0007669"/>
    <property type="project" value="UniProtKB-UniRule"/>
</dbReference>
<dbReference type="GO" id="GO:0005829">
    <property type="term" value="C:cytosol"/>
    <property type="evidence" value="ECO:0007669"/>
    <property type="project" value="TreeGrafter"/>
</dbReference>
<feature type="domain" description="Thymidylate kinase-like" evidence="12">
    <location>
        <begin position="48"/>
        <end position="183"/>
    </location>
</feature>
<dbReference type="Pfam" id="PF02223">
    <property type="entry name" value="Thymidylate_kin"/>
    <property type="match status" value="1"/>
</dbReference>
<evidence type="ECO:0000313" key="14">
    <source>
        <dbReference type="Proteomes" id="UP000462055"/>
    </source>
</evidence>
<dbReference type="AlphaFoldDB" id="A0A6I4MAP4"/>
<dbReference type="EMBL" id="WBMS02000015">
    <property type="protein sequence ID" value="MWA02713.1"/>
    <property type="molecule type" value="Genomic_DNA"/>
</dbReference>
<sequence>MREGLSGCGGLARGADRRGGRRAVPAGRRQAAAADRAACEVTGIFVAIEGPNGVGKSTSARLLATRLAVQGHSVHLTTEPSRTHLGALVRQSEAELSGRALALAVAADRAAHVAGEIEPALAAGKVVISDRYLPSSLVLQRLDGLPLAEIWRYNAFAPRPFLTLYLEEDPAVIATRLKERQVLSRLERAGSPRRELELYRKAYAFLGRRRWRQARIDCRGLAPDDVVKAMLGRIELLNLWERNPLSCSPS</sequence>
<evidence type="ECO:0000256" key="2">
    <source>
        <dbReference type="ARBA" id="ARBA00012980"/>
    </source>
</evidence>
<dbReference type="GO" id="GO:0004798">
    <property type="term" value="F:dTMP kinase activity"/>
    <property type="evidence" value="ECO:0007669"/>
    <property type="project" value="UniProtKB-UniRule"/>
</dbReference>
<comment type="similarity">
    <text evidence="1 10">Belongs to the thymidylate kinase family.</text>
</comment>
<dbReference type="Gene3D" id="3.40.50.300">
    <property type="entry name" value="P-loop containing nucleotide triphosphate hydrolases"/>
    <property type="match status" value="1"/>
</dbReference>
<evidence type="ECO:0000256" key="1">
    <source>
        <dbReference type="ARBA" id="ARBA00009776"/>
    </source>
</evidence>
<dbReference type="InterPro" id="IPR039430">
    <property type="entry name" value="Thymidylate_kin-like_dom"/>
</dbReference>
<proteinExistence type="inferred from homology"/>
<evidence type="ECO:0000256" key="5">
    <source>
        <dbReference type="ARBA" id="ARBA00022727"/>
    </source>
</evidence>
<accession>A0A6I4MAP4</accession>
<dbReference type="HAMAP" id="MF_00165">
    <property type="entry name" value="Thymidylate_kinase"/>
    <property type="match status" value="1"/>
</dbReference>
<dbReference type="Proteomes" id="UP000462055">
    <property type="component" value="Unassembled WGS sequence"/>
</dbReference>
<keyword evidence="5 10" id="KW-0545">Nucleotide biosynthesis</keyword>
<dbReference type="InterPro" id="IPR027417">
    <property type="entry name" value="P-loop_NTPase"/>
</dbReference>
<evidence type="ECO:0000256" key="9">
    <source>
        <dbReference type="ARBA" id="ARBA00048743"/>
    </source>
</evidence>
<evidence type="ECO:0000256" key="6">
    <source>
        <dbReference type="ARBA" id="ARBA00022741"/>
    </source>
</evidence>
<evidence type="ECO:0000259" key="12">
    <source>
        <dbReference type="Pfam" id="PF02223"/>
    </source>
</evidence>
<feature type="region of interest" description="Disordered" evidence="11">
    <location>
        <begin position="1"/>
        <end position="27"/>
    </location>
</feature>
<dbReference type="PANTHER" id="PTHR10344">
    <property type="entry name" value="THYMIDYLATE KINASE"/>
    <property type="match status" value="1"/>
</dbReference>
<gene>
    <name evidence="10 13" type="primary">tmk</name>
    <name evidence="13" type="ORF">F8568_020505</name>
</gene>
<dbReference type="InterPro" id="IPR018094">
    <property type="entry name" value="Thymidylate_kinase"/>
</dbReference>
<comment type="catalytic activity">
    <reaction evidence="9 10">
        <text>dTMP + ATP = dTDP + ADP</text>
        <dbReference type="Rhea" id="RHEA:13517"/>
        <dbReference type="ChEBI" id="CHEBI:30616"/>
        <dbReference type="ChEBI" id="CHEBI:58369"/>
        <dbReference type="ChEBI" id="CHEBI:63528"/>
        <dbReference type="ChEBI" id="CHEBI:456216"/>
        <dbReference type="EC" id="2.7.4.9"/>
    </reaction>
</comment>
<name>A0A6I4MAP4_9ACTN</name>
<evidence type="ECO:0000313" key="13">
    <source>
        <dbReference type="EMBL" id="MWA02713.1"/>
    </source>
</evidence>
<evidence type="ECO:0000256" key="4">
    <source>
        <dbReference type="ARBA" id="ARBA00022679"/>
    </source>
</evidence>
<keyword evidence="4 10" id="KW-0808">Transferase</keyword>
<dbReference type="NCBIfam" id="TIGR00041">
    <property type="entry name" value="DTMP_kinase"/>
    <property type="match status" value="1"/>
</dbReference>